<sequence>MNNVDDQNIHVGGDAGTKTEYFCTVCLQLRLSLIKDKSFCYNCGSAEIITGNVGELDKPALLKYYGSLQD</sequence>
<comment type="caution">
    <text evidence="1">The sequence shown here is derived from an EMBL/GenBank/DDBJ whole genome shotgun (WGS) entry which is preliminary data.</text>
</comment>
<proteinExistence type="predicted"/>
<accession>A0A0F9ISK8</accession>
<organism evidence="1">
    <name type="scientific">marine sediment metagenome</name>
    <dbReference type="NCBI Taxonomy" id="412755"/>
    <lineage>
        <taxon>unclassified sequences</taxon>
        <taxon>metagenomes</taxon>
        <taxon>ecological metagenomes</taxon>
    </lineage>
</organism>
<evidence type="ECO:0000313" key="1">
    <source>
        <dbReference type="EMBL" id="KKM22944.1"/>
    </source>
</evidence>
<dbReference type="EMBL" id="LAZR01013226">
    <property type="protein sequence ID" value="KKM22944.1"/>
    <property type="molecule type" value="Genomic_DNA"/>
</dbReference>
<reference evidence="1" key="1">
    <citation type="journal article" date="2015" name="Nature">
        <title>Complex archaea that bridge the gap between prokaryotes and eukaryotes.</title>
        <authorList>
            <person name="Spang A."/>
            <person name="Saw J.H."/>
            <person name="Jorgensen S.L."/>
            <person name="Zaremba-Niedzwiedzka K."/>
            <person name="Martijn J."/>
            <person name="Lind A.E."/>
            <person name="van Eijk R."/>
            <person name="Schleper C."/>
            <person name="Guy L."/>
            <person name="Ettema T.J."/>
        </authorList>
    </citation>
    <scope>NUCLEOTIDE SEQUENCE</scope>
</reference>
<dbReference type="AlphaFoldDB" id="A0A0F9ISK8"/>
<protein>
    <submittedName>
        <fullName evidence="1">Uncharacterized protein</fullName>
    </submittedName>
</protein>
<name>A0A0F9ISK8_9ZZZZ</name>
<gene>
    <name evidence="1" type="ORF">LCGC14_1620110</name>
</gene>